<keyword evidence="2" id="KW-1185">Reference proteome</keyword>
<sequence>MRTLTGQHQTGFTAGRHIADNGMVLNNLRNYCRNRKLKHVGVLLDQEKAYDRVHPKYLDMVMERFGFPQQVIRTSWKVITTPRHNGGLGAIDPAKQQQTFLIKHLRNATTTSVSWGKDIVLDLILWKTKSTHRLSFMLNPQENQLHQQLKHFLHLPQLVKAASTLPPLKTPTMQAGLPDSTTFLESPLEWWFPSTDDNNTTLTARIGDLFALAIAENNKYKVAYKHRLSSKSKRTPHVGVVGDRLAQRIRSLTLLDNGKTKVTLGTASTRQIRQYLCLSPTPEPELLPTHSPMHPESGTKSQRRKFWKTKIPHRARTFWWRYKRDIIPCGTRRAHRWKQDAQCDAQGCRERKTGKNHYVFGCKGKCLAWQFILRGYTDKPTWSDEDLHTLLSFKPPTFSIKPKYNITPPQLLACCLIGINTANIILFLHKLTQSSEEISDCISIEIKKAIAQNDYLFKLTVTSHK</sequence>
<reference evidence="1" key="1">
    <citation type="submission" date="2021-06" db="EMBL/GenBank/DDBJ databases">
        <title>Genome Sequence of Mortierella hyaline Strain SCG-10, a Cold-Adapted, Nitrate-Reducing Fungus Isolated from Soil in Minnesota, USA.</title>
        <authorList>
            <person name="Aldossari N."/>
        </authorList>
    </citation>
    <scope>NUCLEOTIDE SEQUENCE</scope>
    <source>
        <strain evidence="1">SCG-10</strain>
    </source>
</reference>
<name>A0A9P7XVJ2_9FUNG</name>
<evidence type="ECO:0000313" key="1">
    <source>
        <dbReference type="EMBL" id="KAG9067428.1"/>
    </source>
</evidence>
<dbReference type="OrthoDB" id="2273311at2759"/>
<evidence type="ECO:0000313" key="2">
    <source>
        <dbReference type="Proteomes" id="UP000707451"/>
    </source>
</evidence>
<accession>A0A9P7XVJ2</accession>
<comment type="caution">
    <text evidence="1">The sequence shown here is derived from an EMBL/GenBank/DDBJ whole genome shotgun (WGS) entry which is preliminary data.</text>
</comment>
<organism evidence="1 2">
    <name type="scientific">Linnemannia hyalina</name>
    <dbReference type="NCBI Taxonomy" id="64524"/>
    <lineage>
        <taxon>Eukaryota</taxon>
        <taxon>Fungi</taxon>
        <taxon>Fungi incertae sedis</taxon>
        <taxon>Mucoromycota</taxon>
        <taxon>Mortierellomycotina</taxon>
        <taxon>Mortierellomycetes</taxon>
        <taxon>Mortierellales</taxon>
        <taxon>Mortierellaceae</taxon>
        <taxon>Linnemannia</taxon>
    </lineage>
</organism>
<evidence type="ECO:0008006" key="3">
    <source>
        <dbReference type="Google" id="ProtNLM"/>
    </source>
</evidence>
<dbReference type="Proteomes" id="UP000707451">
    <property type="component" value="Unassembled WGS sequence"/>
</dbReference>
<dbReference type="EMBL" id="JAHRHY010000008">
    <property type="protein sequence ID" value="KAG9067428.1"/>
    <property type="molecule type" value="Genomic_DNA"/>
</dbReference>
<dbReference type="AlphaFoldDB" id="A0A9P7XVJ2"/>
<protein>
    <recommendedName>
        <fullName evidence="3">Reverse transcriptase domain-containing protein</fullName>
    </recommendedName>
</protein>
<gene>
    <name evidence="1" type="ORF">KI688_012211</name>
</gene>
<proteinExistence type="predicted"/>